<name>T2JIV9_CROWT</name>
<organism evidence="1 2">
    <name type="scientific">Crocosphaera watsonii WH 0402</name>
    <dbReference type="NCBI Taxonomy" id="1284629"/>
    <lineage>
        <taxon>Bacteria</taxon>
        <taxon>Bacillati</taxon>
        <taxon>Cyanobacteriota</taxon>
        <taxon>Cyanophyceae</taxon>
        <taxon>Oscillatoriophycideae</taxon>
        <taxon>Chroococcales</taxon>
        <taxon>Aphanothecaceae</taxon>
        <taxon>Crocosphaera</taxon>
    </lineage>
</organism>
<sequence>MFVLEYKVYPKQYQIDAINEAIKTTQFVRNKVLRFWMDNRSVGKTEMFRYNTRL</sequence>
<comment type="caution">
    <text evidence="1">The sequence shown here is derived from an EMBL/GenBank/DDBJ whole genome shotgun (WGS) entry which is preliminary data.</text>
</comment>
<dbReference type="Proteomes" id="UP000018130">
    <property type="component" value="Unassembled WGS sequence"/>
</dbReference>
<dbReference type="EMBL" id="CAQN01000129">
    <property type="protein sequence ID" value="CCQ65205.1"/>
    <property type="molecule type" value="Genomic_DNA"/>
</dbReference>
<proteinExistence type="predicted"/>
<protein>
    <submittedName>
        <fullName evidence="1">Transposase</fullName>
    </submittedName>
</protein>
<dbReference type="AlphaFoldDB" id="T2JIV9"/>
<reference evidence="1 2" key="1">
    <citation type="submission" date="2013-01" db="EMBL/GenBank/DDBJ databases">
        <authorList>
            <person name="Bench S."/>
        </authorList>
    </citation>
    <scope>NUCLEOTIDE SEQUENCE [LARGE SCALE GENOMIC DNA]</scope>
    <source>
        <strain evidence="1 2">WH 0402</strain>
    </source>
</reference>
<gene>
    <name evidence="1" type="ORF">CWATWH0402_4573</name>
</gene>
<evidence type="ECO:0000313" key="1">
    <source>
        <dbReference type="EMBL" id="CCQ65205.1"/>
    </source>
</evidence>
<evidence type="ECO:0000313" key="2">
    <source>
        <dbReference type="Proteomes" id="UP000018130"/>
    </source>
</evidence>
<reference evidence="1 2" key="2">
    <citation type="submission" date="2013-09" db="EMBL/GenBank/DDBJ databases">
        <title>Whole genome comparison of six Crocosphaera watsonii strains with differing phenotypes.</title>
        <authorList>
            <person name="Bench S.R."/>
            <person name="Heller P."/>
            <person name="Frank I."/>
            <person name="Arciniega M."/>
            <person name="Shilova I.N."/>
            <person name="Zehr J.P."/>
        </authorList>
    </citation>
    <scope>NUCLEOTIDE SEQUENCE [LARGE SCALE GENOMIC DNA]</scope>
    <source>
        <strain evidence="1 2">WH 0402</strain>
    </source>
</reference>
<accession>T2JIV9</accession>